<evidence type="ECO:0000256" key="3">
    <source>
        <dbReference type="SAM" id="Phobius"/>
    </source>
</evidence>
<dbReference type="PANTHER" id="PTHR48090:SF7">
    <property type="entry name" value="RFBJ PROTEIN"/>
    <property type="match status" value="1"/>
</dbReference>
<feature type="domain" description="Low-salt glycan biosynthesis hexosyltransferase Agl6 C-terminal transmembrane region" evidence="5">
    <location>
        <begin position="344"/>
        <end position="435"/>
    </location>
</feature>
<evidence type="ECO:0000313" key="6">
    <source>
        <dbReference type="EMBL" id="CAA9234444.1"/>
    </source>
</evidence>
<name>A0A6J4HVB0_9ACTN</name>
<gene>
    <name evidence="6" type="ORF">AVDCRST_MAG52-1233</name>
</gene>
<keyword evidence="3" id="KW-1133">Transmembrane helix</keyword>
<dbReference type="AlphaFoldDB" id="A0A6J4HVB0"/>
<reference evidence="6" key="1">
    <citation type="submission" date="2020-02" db="EMBL/GenBank/DDBJ databases">
        <authorList>
            <person name="Meier V. D."/>
        </authorList>
    </citation>
    <scope>NUCLEOTIDE SEQUENCE</scope>
    <source>
        <strain evidence="6">AVDCRST_MAG52</strain>
    </source>
</reference>
<proteinExistence type="inferred from homology"/>
<dbReference type="CDD" id="cd04179">
    <property type="entry name" value="DPM_DPG-synthase_like"/>
    <property type="match status" value="1"/>
</dbReference>
<dbReference type="SUPFAM" id="SSF53448">
    <property type="entry name" value="Nucleotide-diphospho-sugar transferases"/>
    <property type="match status" value="1"/>
</dbReference>
<dbReference type="Pfam" id="PF26629">
    <property type="entry name" value="GT2_TM_C"/>
    <property type="match status" value="1"/>
</dbReference>
<dbReference type="PANTHER" id="PTHR48090">
    <property type="entry name" value="UNDECAPRENYL-PHOSPHATE 4-DEOXY-4-FORMAMIDO-L-ARABINOSE TRANSFERASE-RELATED"/>
    <property type="match status" value="1"/>
</dbReference>
<dbReference type="InterPro" id="IPR001173">
    <property type="entry name" value="Glyco_trans_2-like"/>
</dbReference>
<feature type="transmembrane region" description="Helical" evidence="3">
    <location>
        <begin position="320"/>
        <end position="349"/>
    </location>
</feature>
<dbReference type="Pfam" id="PF00535">
    <property type="entry name" value="Glycos_transf_2"/>
    <property type="match status" value="1"/>
</dbReference>
<dbReference type="InterPro" id="IPR029044">
    <property type="entry name" value="Nucleotide-diphossugar_trans"/>
</dbReference>
<organism evidence="6">
    <name type="scientific">uncultured Blastococcus sp</name>
    <dbReference type="NCBI Taxonomy" id="217144"/>
    <lineage>
        <taxon>Bacteria</taxon>
        <taxon>Bacillati</taxon>
        <taxon>Actinomycetota</taxon>
        <taxon>Actinomycetes</taxon>
        <taxon>Geodermatophilales</taxon>
        <taxon>Geodermatophilaceae</taxon>
        <taxon>Blastococcus</taxon>
        <taxon>environmental samples</taxon>
    </lineage>
</organism>
<feature type="region of interest" description="Disordered" evidence="2">
    <location>
        <begin position="1"/>
        <end position="36"/>
    </location>
</feature>
<evidence type="ECO:0000259" key="4">
    <source>
        <dbReference type="Pfam" id="PF00535"/>
    </source>
</evidence>
<dbReference type="Gene3D" id="3.90.550.10">
    <property type="entry name" value="Spore Coat Polysaccharide Biosynthesis Protein SpsA, Chain A"/>
    <property type="match status" value="1"/>
</dbReference>
<protein>
    <submittedName>
        <fullName evidence="6">Dolichol-p-glucose synthetase, (Glycosyltransferase)</fullName>
    </submittedName>
</protein>
<dbReference type="InterPro" id="IPR058718">
    <property type="entry name" value="Agl6_TM_C"/>
</dbReference>
<feature type="transmembrane region" description="Helical" evidence="3">
    <location>
        <begin position="370"/>
        <end position="393"/>
    </location>
</feature>
<feature type="compositionally biased region" description="Polar residues" evidence="2">
    <location>
        <begin position="1"/>
        <end position="12"/>
    </location>
</feature>
<keyword evidence="3" id="KW-0812">Transmembrane</keyword>
<evidence type="ECO:0000256" key="1">
    <source>
        <dbReference type="ARBA" id="ARBA00006739"/>
    </source>
</evidence>
<sequence>MTTMRSTSTTAGNADVVGPAPTGTTSPSGDFVADRTTTDHGNFVIAPAAVGPPPAAASNTCELSVVLPCLNEAETLAICIRKAQASLRSLGVEGEVIVADNGSTDGSQGIARAEGARVVDVPRKGYGAALRGGIEAAGGRYVLMGDADDSYALDDIGGFLEALRGGADLVMGNRFQGGIAPGAMPFLHRYLGNPVLSWAGRLFFHIPIGDFHCGMRAFRRDRVLALGMQTEGMEFASEMVVRASLRGLRIEEVPTRLQPDGRSRAPHLRTWRDGWRHMRFLLAFSPRWLFLYPAMTMLVSGLIGLGLLSAGTVEVVEVSFGIHTMLACATLVVLGLQVGGLALVSRAYAWRLGLLPRSARLEKWLERVSLERGLVIGVVSVLLGIAAFVVALATWGAQGFGQLDPVETMRLPIIGMVLVVGGTQIAVSAFAVSLTGVGQEPGGNPESVPARNVYRESRPMAMDVVVPGDDAGRATAGR</sequence>
<accession>A0A6J4HVB0</accession>
<feature type="transmembrane region" description="Helical" evidence="3">
    <location>
        <begin position="288"/>
        <end position="308"/>
    </location>
</feature>
<evidence type="ECO:0000259" key="5">
    <source>
        <dbReference type="Pfam" id="PF26629"/>
    </source>
</evidence>
<feature type="domain" description="Glycosyltransferase 2-like" evidence="4">
    <location>
        <begin position="64"/>
        <end position="221"/>
    </location>
</feature>
<dbReference type="GO" id="GO:0016740">
    <property type="term" value="F:transferase activity"/>
    <property type="evidence" value="ECO:0007669"/>
    <property type="project" value="UniProtKB-KW"/>
</dbReference>
<feature type="transmembrane region" description="Helical" evidence="3">
    <location>
        <begin position="413"/>
        <end position="437"/>
    </location>
</feature>
<keyword evidence="6" id="KW-0808">Transferase</keyword>
<dbReference type="InterPro" id="IPR050256">
    <property type="entry name" value="Glycosyltransferase_2"/>
</dbReference>
<keyword evidence="3" id="KW-0472">Membrane</keyword>
<dbReference type="EMBL" id="CADCTN010000082">
    <property type="protein sequence ID" value="CAA9234444.1"/>
    <property type="molecule type" value="Genomic_DNA"/>
</dbReference>
<evidence type="ECO:0000256" key="2">
    <source>
        <dbReference type="SAM" id="MobiDB-lite"/>
    </source>
</evidence>
<comment type="similarity">
    <text evidence="1">Belongs to the glycosyltransferase 2 family.</text>
</comment>